<dbReference type="Pfam" id="PF25301">
    <property type="entry name" value="CUT_C"/>
    <property type="match status" value="1"/>
</dbReference>
<feature type="signal peptide" evidence="9">
    <location>
        <begin position="1"/>
        <end position="21"/>
    </location>
</feature>
<evidence type="ECO:0000256" key="5">
    <source>
        <dbReference type="ARBA" id="ARBA00022729"/>
    </source>
</evidence>
<keyword evidence="5 9" id="KW-0732">Signal</keyword>
<dbReference type="InterPro" id="IPR001507">
    <property type="entry name" value="ZP_dom"/>
</dbReference>
<dbReference type="SMART" id="SM00241">
    <property type="entry name" value="ZP"/>
    <property type="match status" value="1"/>
</dbReference>
<evidence type="ECO:0000256" key="2">
    <source>
        <dbReference type="ARBA" id="ARBA00022460"/>
    </source>
</evidence>
<dbReference type="InterPro" id="IPR057475">
    <property type="entry name" value="CUT_C"/>
</dbReference>
<keyword evidence="7 8" id="KW-0472">Membrane</keyword>
<keyword evidence="2" id="KW-0193">Cuticle</keyword>
<evidence type="ECO:0000256" key="1">
    <source>
        <dbReference type="ARBA" id="ARBA00004251"/>
    </source>
</evidence>
<dbReference type="InterPro" id="IPR056953">
    <property type="entry name" value="CUT_N"/>
</dbReference>
<evidence type="ECO:0000256" key="8">
    <source>
        <dbReference type="SAM" id="Phobius"/>
    </source>
</evidence>
<keyword evidence="13" id="KW-1185">Reference proteome</keyword>
<feature type="domain" description="ZP" evidence="10">
    <location>
        <begin position="35"/>
        <end position="276"/>
    </location>
</feature>
<accession>A0A085MP45</accession>
<comment type="subcellular location">
    <subcellularLocation>
        <location evidence="1">Cell membrane</location>
        <topology evidence="1">Single-pass type I membrane protein</topology>
    </subcellularLocation>
</comment>
<evidence type="ECO:0000313" key="12">
    <source>
        <dbReference type="EMBL" id="KFD73023.1"/>
    </source>
</evidence>
<dbReference type="GO" id="GO:0042302">
    <property type="term" value="F:structural constituent of cuticle"/>
    <property type="evidence" value="ECO:0007669"/>
    <property type="project" value="UniProtKB-KW"/>
</dbReference>
<evidence type="ECO:0000256" key="3">
    <source>
        <dbReference type="ARBA" id="ARBA00022475"/>
    </source>
</evidence>
<dbReference type="EMBL" id="KL363182">
    <property type="protein sequence ID" value="KFD58991.1"/>
    <property type="molecule type" value="Genomic_DNA"/>
</dbReference>
<feature type="transmembrane region" description="Helical" evidence="8">
    <location>
        <begin position="363"/>
        <end position="387"/>
    </location>
</feature>
<keyword evidence="4 8" id="KW-0812">Transmembrane</keyword>
<dbReference type="InterPro" id="IPR051962">
    <property type="entry name" value="Cuticlin"/>
</dbReference>
<dbReference type="PANTHER" id="PTHR22907:SF54">
    <property type="entry name" value="GH04558P"/>
    <property type="match status" value="1"/>
</dbReference>
<name>A0A085MP45_9BILA</name>
<reference evidence="11 13" key="1">
    <citation type="journal article" date="2014" name="Nat. Genet.">
        <title>Genome and transcriptome of the porcine whipworm Trichuris suis.</title>
        <authorList>
            <person name="Jex A.R."/>
            <person name="Nejsum P."/>
            <person name="Schwarz E.M."/>
            <person name="Hu L."/>
            <person name="Young N.D."/>
            <person name="Hall R.S."/>
            <person name="Korhonen P.K."/>
            <person name="Liao S."/>
            <person name="Thamsborg S."/>
            <person name="Xia J."/>
            <person name="Xu P."/>
            <person name="Wang S."/>
            <person name="Scheerlinck J.P."/>
            <person name="Hofmann A."/>
            <person name="Sternberg P.W."/>
            <person name="Wang J."/>
            <person name="Gasser R.B."/>
        </authorList>
    </citation>
    <scope>NUCLEOTIDE SEQUENCE [LARGE SCALE GENOMIC DNA]</scope>
    <source>
        <strain evidence="12">DCEP-RM93F</strain>
        <strain evidence="11">DCEP-RM93M</strain>
    </source>
</reference>
<gene>
    <name evidence="11" type="ORF">M513_00154</name>
    <name evidence="12" type="ORF">M514_00154</name>
</gene>
<evidence type="ECO:0000256" key="6">
    <source>
        <dbReference type="ARBA" id="ARBA00022989"/>
    </source>
</evidence>
<keyword evidence="6 8" id="KW-1133">Transmembrane helix</keyword>
<evidence type="ECO:0000256" key="4">
    <source>
        <dbReference type="ARBA" id="ARBA00022692"/>
    </source>
</evidence>
<evidence type="ECO:0000256" key="9">
    <source>
        <dbReference type="SAM" id="SignalP"/>
    </source>
</evidence>
<dbReference type="EMBL" id="KL367475">
    <property type="protein sequence ID" value="KFD73023.1"/>
    <property type="molecule type" value="Genomic_DNA"/>
</dbReference>
<dbReference type="AlphaFoldDB" id="A0A085MP45"/>
<keyword evidence="3" id="KW-1003">Cell membrane</keyword>
<dbReference type="Pfam" id="PF25057">
    <property type="entry name" value="CUT_N"/>
    <property type="match status" value="1"/>
</dbReference>
<evidence type="ECO:0000256" key="7">
    <source>
        <dbReference type="ARBA" id="ARBA00023136"/>
    </source>
</evidence>
<evidence type="ECO:0000313" key="11">
    <source>
        <dbReference type="EMBL" id="KFD58991.1"/>
    </source>
</evidence>
<proteinExistence type="predicted"/>
<dbReference type="Proteomes" id="UP000030764">
    <property type="component" value="Unassembled WGS sequence"/>
</dbReference>
<feature type="chain" id="PRO_5010405290" description="ZP domain-containing protein" evidence="9">
    <location>
        <begin position="22"/>
        <end position="398"/>
    </location>
</feature>
<dbReference type="OrthoDB" id="6139674at2759"/>
<dbReference type="GO" id="GO:0005886">
    <property type="term" value="C:plasma membrane"/>
    <property type="evidence" value="ECO:0007669"/>
    <property type="project" value="UniProtKB-SubCell"/>
</dbReference>
<evidence type="ECO:0000313" key="13">
    <source>
        <dbReference type="Proteomes" id="UP000030764"/>
    </source>
</evidence>
<dbReference type="PANTHER" id="PTHR22907">
    <property type="entry name" value="GH04558P"/>
    <property type="match status" value="1"/>
</dbReference>
<sequence>MFLFHAVLLLGSFYLITTAKAGEVDNHLVGTPLVDCQDTSISITFTTAKPFTGRVYVKGLQEDDRCSRSYAGNSDQRKFTIMVNQGDCSMQRQRVSGGSLEGIMFSMVIVVSFHGTFETMNDKAYRSVCFFRNIKRVTNFLDVSMLPTAELMDTGKMPECQYTIHKDSSSGPLVRYAEIGDHLFHVWECEDDGQGMLVHSCWVSDGRGSRFELLDIDGCAIDPVIQPDVRYEASLTKAWVETWAYKYSDTSVLDYQCVVELCKKAQGECEGVTPPSCVRTKRSPVQTSSNKVILRANDRIRRSVHHNPDHQIDVATDMRVLETLDEQIGLGNLPTELMKKLNKPIAQCPIQEKFETYCLSLSAAGFLLALIAGLFITTVASTAFLAIRRYEEKVKGTA</sequence>
<dbReference type="PROSITE" id="PS51034">
    <property type="entry name" value="ZP_2"/>
    <property type="match status" value="1"/>
</dbReference>
<organism evidence="11 13">
    <name type="scientific">Trichuris suis</name>
    <name type="common">pig whipworm</name>
    <dbReference type="NCBI Taxonomy" id="68888"/>
    <lineage>
        <taxon>Eukaryota</taxon>
        <taxon>Metazoa</taxon>
        <taxon>Ecdysozoa</taxon>
        <taxon>Nematoda</taxon>
        <taxon>Enoplea</taxon>
        <taxon>Dorylaimia</taxon>
        <taxon>Trichinellida</taxon>
        <taxon>Trichuridae</taxon>
        <taxon>Trichuris</taxon>
    </lineage>
</organism>
<dbReference type="Proteomes" id="UP000030758">
    <property type="component" value="Unassembled WGS sequence"/>
</dbReference>
<evidence type="ECO:0000259" key="10">
    <source>
        <dbReference type="PROSITE" id="PS51034"/>
    </source>
</evidence>
<protein>
    <recommendedName>
        <fullName evidence="10">ZP domain-containing protein</fullName>
    </recommendedName>
</protein>